<evidence type="ECO:0000313" key="2">
    <source>
        <dbReference type="Proteomes" id="UP000054321"/>
    </source>
</evidence>
<dbReference type="OrthoDB" id="4863010at2759"/>
<protein>
    <recommendedName>
        <fullName evidence="3">O-methyltransferase</fullName>
    </recommendedName>
</protein>
<name>A0A0C3DYN4_OIDMZ</name>
<dbReference type="HOGENOM" id="CLU_067676_7_0_1"/>
<organism evidence="1 2">
    <name type="scientific">Oidiodendron maius (strain Zn)</name>
    <dbReference type="NCBI Taxonomy" id="913774"/>
    <lineage>
        <taxon>Eukaryota</taxon>
        <taxon>Fungi</taxon>
        <taxon>Dikarya</taxon>
        <taxon>Ascomycota</taxon>
        <taxon>Pezizomycotina</taxon>
        <taxon>Leotiomycetes</taxon>
        <taxon>Leotiomycetes incertae sedis</taxon>
        <taxon>Myxotrichaceae</taxon>
        <taxon>Oidiodendron</taxon>
    </lineage>
</organism>
<keyword evidence="2" id="KW-1185">Reference proteome</keyword>
<dbReference type="InParanoid" id="A0A0C3DYN4"/>
<sequence>MGQILARQASPRVLKLLDELHAKSEQQEKYNFWIILYYRLKYALFHFILRRADVTVSSLLVYLLARAQQARVIVEAGPSYGVPTTYLALAIGQNAKSAAGSIARSDLLRKVIATEKEPTKATQARKLWSLAGDEVEPWIELREGDLLETLKENLPEVDMLLLDTIVIADNTDSSRRGYAKFLAYVQDPSNDFRAVTAPYKGGLWVGAYLP</sequence>
<evidence type="ECO:0008006" key="3">
    <source>
        <dbReference type="Google" id="ProtNLM"/>
    </source>
</evidence>
<dbReference type="Gene3D" id="3.40.50.150">
    <property type="entry name" value="Vaccinia Virus protein VP39"/>
    <property type="match status" value="1"/>
</dbReference>
<evidence type="ECO:0000313" key="1">
    <source>
        <dbReference type="EMBL" id="KIN07188.1"/>
    </source>
</evidence>
<dbReference type="Proteomes" id="UP000054321">
    <property type="component" value="Unassembled WGS sequence"/>
</dbReference>
<reference evidence="2" key="2">
    <citation type="submission" date="2015-01" db="EMBL/GenBank/DDBJ databases">
        <title>Evolutionary Origins and Diversification of the Mycorrhizal Mutualists.</title>
        <authorList>
            <consortium name="DOE Joint Genome Institute"/>
            <consortium name="Mycorrhizal Genomics Consortium"/>
            <person name="Kohler A."/>
            <person name="Kuo A."/>
            <person name="Nagy L.G."/>
            <person name="Floudas D."/>
            <person name="Copeland A."/>
            <person name="Barry K.W."/>
            <person name="Cichocki N."/>
            <person name="Veneault-Fourrey C."/>
            <person name="LaButti K."/>
            <person name="Lindquist E.A."/>
            <person name="Lipzen A."/>
            <person name="Lundell T."/>
            <person name="Morin E."/>
            <person name="Murat C."/>
            <person name="Riley R."/>
            <person name="Ohm R."/>
            <person name="Sun H."/>
            <person name="Tunlid A."/>
            <person name="Henrissat B."/>
            <person name="Grigoriev I.V."/>
            <person name="Hibbett D.S."/>
            <person name="Martin F."/>
        </authorList>
    </citation>
    <scope>NUCLEOTIDE SEQUENCE [LARGE SCALE GENOMIC DNA]</scope>
    <source>
        <strain evidence="2">Zn</strain>
    </source>
</reference>
<dbReference type="SUPFAM" id="SSF53335">
    <property type="entry name" value="S-adenosyl-L-methionine-dependent methyltransferases"/>
    <property type="match status" value="1"/>
</dbReference>
<proteinExistence type="predicted"/>
<dbReference type="PANTHER" id="PTHR43167:SF1">
    <property type="entry name" value="PUTATIVE (AFU_ORTHOLOGUE AFUA_6G01830)-RELATED"/>
    <property type="match status" value="1"/>
</dbReference>
<dbReference type="STRING" id="913774.A0A0C3DYN4"/>
<gene>
    <name evidence="1" type="ORF">OIDMADRAFT_36774</name>
</gene>
<accession>A0A0C3DYN4</accession>
<dbReference type="EMBL" id="KN832870">
    <property type="protein sequence ID" value="KIN07188.1"/>
    <property type="molecule type" value="Genomic_DNA"/>
</dbReference>
<dbReference type="PANTHER" id="PTHR43167">
    <property type="entry name" value="PUTATIVE (AFU_ORTHOLOGUE AFUA_6G01830)-RELATED"/>
    <property type="match status" value="1"/>
</dbReference>
<reference evidence="1 2" key="1">
    <citation type="submission" date="2014-04" db="EMBL/GenBank/DDBJ databases">
        <authorList>
            <consortium name="DOE Joint Genome Institute"/>
            <person name="Kuo A."/>
            <person name="Martino E."/>
            <person name="Perotto S."/>
            <person name="Kohler A."/>
            <person name="Nagy L.G."/>
            <person name="Floudas D."/>
            <person name="Copeland A."/>
            <person name="Barry K.W."/>
            <person name="Cichocki N."/>
            <person name="Veneault-Fourrey C."/>
            <person name="LaButti K."/>
            <person name="Lindquist E.A."/>
            <person name="Lipzen A."/>
            <person name="Lundell T."/>
            <person name="Morin E."/>
            <person name="Murat C."/>
            <person name="Sun H."/>
            <person name="Tunlid A."/>
            <person name="Henrissat B."/>
            <person name="Grigoriev I.V."/>
            <person name="Hibbett D.S."/>
            <person name="Martin F."/>
            <person name="Nordberg H.P."/>
            <person name="Cantor M.N."/>
            <person name="Hua S.X."/>
        </authorList>
    </citation>
    <scope>NUCLEOTIDE SEQUENCE [LARGE SCALE GENOMIC DNA]</scope>
    <source>
        <strain evidence="1 2">Zn</strain>
    </source>
</reference>
<dbReference type="AlphaFoldDB" id="A0A0C3DYN4"/>
<dbReference type="InterPro" id="IPR029063">
    <property type="entry name" value="SAM-dependent_MTases_sf"/>
</dbReference>